<comment type="caution">
    <text evidence="1">The sequence shown here is derived from an EMBL/GenBank/DDBJ whole genome shotgun (WGS) entry which is preliminary data.</text>
</comment>
<dbReference type="InterPro" id="IPR026467">
    <property type="entry name" value="Ser/Gly_Cys_C_dom"/>
</dbReference>
<dbReference type="RefSeq" id="WP_189530838.1">
    <property type="nucleotide sequence ID" value="NZ_BMSV01000002.1"/>
</dbReference>
<organism evidence="1 2">
    <name type="scientific">Streptomyces roseolilacinus</name>
    <dbReference type="NCBI Taxonomy" id="66904"/>
    <lineage>
        <taxon>Bacteria</taxon>
        <taxon>Bacillati</taxon>
        <taxon>Actinomycetota</taxon>
        <taxon>Actinomycetes</taxon>
        <taxon>Kitasatosporales</taxon>
        <taxon>Streptomycetaceae</taxon>
        <taxon>Streptomyces</taxon>
    </lineage>
</organism>
<keyword evidence="2" id="KW-1185">Reference proteome</keyword>
<reference evidence="1" key="2">
    <citation type="submission" date="2020-09" db="EMBL/GenBank/DDBJ databases">
        <authorList>
            <person name="Sun Q."/>
            <person name="Ohkuma M."/>
        </authorList>
    </citation>
    <scope>NUCLEOTIDE SEQUENCE</scope>
    <source>
        <strain evidence="1">JCM 4335</strain>
    </source>
</reference>
<evidence type="ECO:0008006" key="3">
    <source>
        <dbReference type="Google" id="ProtNLM"/>
    </source>
</evidence>
<name>A0A918AX50_9ACTN</name>
<reference evidence="1" key="1">
    <citation type="journal article" date="2014" name="Int. J. Syst. Evol. Microbiol.">
        <title>Complete genome sequence of Corynebacterium casei LMG S-19264T (=DSM 44701T), isolated from a smear-ripened cheese.</title>
        <authorList>
            <consortium name="US DOE Joint Genome Institute (JGI-PGF)"/>
            <person name="Walter F."/>
            <person name="Albersmeier A."/>
            <person name="Kalinowski J."/>
            <person name="Ruckert C."/>
        </authorList>
    </citation>
    <scope>NUCLEOTIDE SEQUENCE</scope>
    <source>
        <strain evidence="1">JCM 4335</strain>
    </source>
</reference>
<dbReference type="Proteomes" id="UP000654123">
    <property type="component" value="Unassembled WGS sequence"/>
</dbReference>
<sequence>MSYEGFHLAALVLTTGAIGYRLTVAARIRAVLRSGGPVREDLSAEELAFLAGGPRRVVATVLFRMKGEGRLSVAEDGTVTLHDGAYAAGVRDGIEKALVEAAGVSRTERLGKLVARAATSRAVRSVDDRLQAEGLLTAASLRRGQHRAGRLLWWAAVLPTTLTLYELTVGTPHRWWAGLALSAVAAVPAKLVRPTAARVPYRVQRKLDTLRAGRVRPAPSRPADALTVLAGTPLGAVALDGLAASRDPELRALVTPESWKARQSPYGDGTGAALSGTLADWHSSVDGGACGGDAGGSGGCGGGGGGCGGGS</sequence>
<accession>A0A918AX50</accession>
<evidence type="ECO:0000313" key="1">
    <source>
        <dbReference type="EMBL" id="GGP96775.1"/>
    </source>
</evidence>
<dbReference type="AlphaFoldDB" id="A0A918AX50"/>
<proteinExistence type="predicted"/>
<gene>
    <name evidence="1" type="ORF">GCM10010249_13810</name>
</gene>
<dbReference type="EMBL" id="BMSV01000002">
    <property type="protein sequence ID" value="GGP96775.1"/>
    <property type="molecule type" value="Genomic_DNA"/>
</dbReference>
<dbReference type="NCBIfam" id="TIGR04222">
    <property type="entry name" value="near_uncomplex"/>
    <property type="match status" value="1"/>
</dbReference>
<evidence type="ECO:0000313" key="2">
    <source>
        <dbReference type="Proteomes" id="UP000654123"/>
    </source>
</evidence>
<protein>
    <recommendedName>
        <fullName evidence="3">TIGR04222 domain-containing membrane protein</fullName>
    </recommendedName>
</protein>